<name>A0AAV7Q463_PLEWA</name>
<evidence type="ECO:0000313" key="1">
    <source>
        <dbReference type="EMBL" id="KAJ1135366.1"/>
    </source>
</evidence>
<organism evidence="1 2">
    <name type="scientific">Pleurodeles waltl</name>
    <name type="common">Iberian ribbed newt</name>
    <dbReference type="NCBI Taxonomy" id="8319"/>
    <lineage>
        <taxon>Eukaryota</taxon>
        <taxon>Metazoa</taxon>
        <taxon>Chordata</taxon>
        <taxon>Craniata</taxon>
        <taxon>Vertebrata</taxon>
        <taxon>Euteleostomi</taxon>
        <taxon>Amphibia</taxon>
        <taxon>Batrachia</taxon>
        <taxon>Caudata</taxon>
        <taxon>Salamandroidea</taxon>
        <taxon>Salamandridae</taxon>
        <taxon>Pleurodelinae</taxon>
        <taxon>Pleurodeles</taxon>
    </lineage>
</organism>
<sequence>MFAALPVELPQMFFREVDDILQTLYWGTLRHCMALQELRFPVAYGGLAPDFKLYYSAAKLQWVACWRFELWDRVSTHERGLPSKELLTSVLLKPVPASMM</sequence>
<dbReference type="AlphaFoldDB" id="A0AAV7Q463"/>
<dbReference type="Proteomes" id="UP001066276">
    <property type="component" value="Chromosome 6"/>
</dbReference>
<protein>
    <submittedName>
        <fullName evidence="1">Uncharacterized protein</fullName>
    </submittedName>
</protein>
<comment type="caution">
    <text evidence="1">The sequence shown here is derived from an EMBL/GenBank/DDBJ whole genome shotgun (WGS) entry which is preliminary data.</text>
</comment>
<gene>
    <name evidence="1" type="ORF">NDU88_001806</name>
</gene>
<dbReference type="EMBL" id="JANPWB010000010">
    <property type="protein sequence ID" value="KAJ1135366.1"/>
    <property type="molecule type" value="Genomic_DNA"/>
</dbReference>
<reference evidence="1" key="1">
    <citation type="journal article" date="2022" name="bioRxiv">
        <title>Sequencing and chromosome-scale assembly of the giantPleurodeles waltlgenome.</title>
        <authorList>
            <person name="Brown T."/>
            <person name="Elewa A."/>
            <person name="Iarovenko S."/>
            <person name="Subramanian E."/>
            <person name="Araus A.J."/>
            <person name="Petzold A."/>
            <person name="Susuki M."/>
            <person name="Suzuki K.-i.T."/>
            <person name="Hayashi T."/>
            <person name="Toyoda A."/>
            <person name="Oliveira C."/>
            <person name="Osipova E."/>
            <person name="Leigh N.D."/>
            <person name="Simon A."/>
            <person name="Yun M.H."/>
        </authorList>
    </citation>
    <scope>NUCLEOTIDE SEQUENCE</scope>
    <source>
        <strain evidence="1">20211129_DDA</strain>
        <tissue evidence="1">Liver</tissue>
    </source>
</reference>
<keyword evidence="2" id="KW-1185">Reference proteome</keyword>
<evidence type="ECO:0000313" key="2">
    <source>
        <dbReference type="Proteomes" id="UP001066276"/>
    </source>
</evidence>
<accession>A0AAV7Q463</accession>
<proteinExistence type="predicted"/>